<keyword evidence="1" id="KW-1133">Transmembrane helix</keyword>
<feature type="domain" description="Protein FecR C-terminal" evidence="3">
    <location>
        <begin position="327"/>
        <end position="396"/>
    </location>
</feature>
<accession>A0A399CUS2</accession>
<dbReference type="FunFam" id="2.60.120.1440:FF:000001">
    <property type="entry name" value="Putative anti-sigma factor"/>
    <property type="match status" value="1"/>
</dbReference>
<dbReference type="Pfam" id="PF04773">
    <property type="entry name" value="FecR"/>
    <property type="match status" value="1"/>
</dbReference>
<keyword evidence="5" id="KW-1185">Reference proteome</keyword>
<dbReference type="EMBL" id="QWET01000024">
    <property type="protein sequence ID" value="RIH63217.1"/>
    <property type="molecule type" value="Genomic_DNA"/>
</dbReference>
<reference evidence="4 5" key="1">
    <citation type="journal article" date="2015" name="Int. J. Syst. Evol. Microbiol.">
        <title>Mariniphaga sediminis sp. nov., isolated from coastal sediment.</title>
        <authorList>
            <person name="Wang F.Q."/>
            <person name="Shen Q.Y."/>
            <person name="Chen G.J."/>
            <person name="Du Z.J."/>
        </authorList>
    </citation>
    <scope>NUCLEOTIDE SEQUENCE [LARGE SCALE GENOMIC DNA]</scope>
    <source>
        <strain evidence="4 5">SY21</strain>
    </source>
</reference>
<feature type="transmembrane region" description="Helical" evidence="1">
    <location>
        <begin position="92"/>
        <end position="114"/>
    </location>
</feature>
<evidence type="ECO:0000259" key="3">
    <source>
        <dbReference type="Pfam" id="PF16344"/>
    </source>
</evidence>
<organism evidence="4 5">
    <name type="scientific">Mariniphaga sediminis</name>
    <dbReference type="NCBI Taxonomy" id="1628158"/>
    <lineage>
        <taxon>Bacteria</taxon>
        <taxon>Pseudomonadati</taxon>
        <taxon>Bacteroidota</taxon>
        <taxon>Bacteroidia</taxon>
        <taxon>Marinilabiliales</taxon>
        <taxon>Prolixibacteraceae</taxon>
        <taxon>Mariniphaga</taxon>
    </lineage>
</organism>
<dbReference type="InterPro" id="IPR032508">
    <property type="entry name" value="FecR_C"/>
</dbReference>
<gene>
    <name evidence="4" type="ORF">D1164_21070</name>
</gene>
<evidence type="ECO:0000256" key="1">
    <source>
        <dbReference type="SAM" id="Phobius"/>
    </source>
</evidence>
<feature type="domain" description="FecR protein" evidence="2">
    <location>
        <begin position="189"/>
        <end position="279"/>
    </location>
</feature>
<protein>
    <submittedName>
        <fullName evidence="4">DUF4974 domain-containing protein</fullName>
    </submittedName>
</protein>
<evidence type="ECO:0000259" key="2">
    <source>
        <dbReference type="Pfam" id="PF04773"/>
    </source>
</evidence>
<comment type="caution">
    <text evidence="4">The sequence shown here is derived from an EMBL/GenBank/DDBJ whole genome shotgun (WGS) entry which is preliminary data.</text>
</comment>
<dbReference type="Gene3D" id="3.55.50.30">
    <property type="match status" value="1"/>
</dbReference>
<dbReference type="InterPro" id="IPR012373">
    <property type="entry name" value="Ferrdict_sens_TM"/>
</dbReference>
<dbReference type="PANTHER" id="PTHR30273:SF2">
    <property type="entry name" value="PROTEIN FECR"/>
    <property type="match status" value="1"/>
</dbReference>
<evidence type="ECO:0000313" key="4">
    <source>
        <dbReference type="EMBL" id="RIH63217.1"/>
    </source>
</evidence>
<keyword evidence="1" id="KW-0812">Transmembrane</keyword>
<proteinExistence type="predicted"/>
<dbReference type="AlphaFoldDB" id="A0A399CUS2"/>
<keyword evidence="1" id="KW-0472">Membrane</keyword>
<name>A0A399CUS2_9BACT</name>
<dbReference type="InterPro" id="IPR006860">
    <property type="entry name" value="FecR"/>
</dbReference>
<dbReference type="Pfam" id="PF16344">
    <property type="entry name" value="FecR_C"/>
    <property type="match status" value="1"/>
</dbReference>
<sequence length="397" mass="46167">MNIYNRIIENPLFFKWVFHPSPEINAYWNHFLDKNPDDAEKITELKIQIEIHLKYEEKILTEAEKKALAKRIVRMLEQTDRKRGRTRTLRNMIRYVAIAILFLSIGGSLVYLYMESRQPQIIVDNSVLPAQVQEPVLILGDREQIALNRGESQLEYSKEGDIILNEEQTIISEEDKNASPEMNTLVIPYGNRSVVILGDGTKVWLNAGSRLIYPSRFVDNTREVFLVGEAFFDVQENEKQPFVVKTSDVKVQVLGTRFNVSAYPEDYSVQTVLAEGSVEIKRVNATLFEKGIRLSPGYLAYFNKKNQETRTQQVNVEHYTLWTEGLFSFSNTDLNRIVKKLERYYNIRFQFDDPFKGVIQVSGKLDVTKERVEVFEYLEKLTGLKIIQISDRQYVIK</sequence>
<dbReference type="Proteomes" id="UP000266441">
    <property type="component" value="Unassembled WGS sequence"/>
</dbReference>
<dbReference type="GO" id="GO:0016989">
    <property type="term" value="F:sigma factor antagonist activity"/>
    <property type="evidence" value="ECO:0007669"/>
    <property type="project" value="TreeGrafter"/>
</dbReference>
<dbReference type="Gene3D" id="2.60.120.1440">
    <property type="match status" value="1"/>
</dbReference>
<dbReference type="PANTHER" id="PTHR30273">
    <property type="entry name" value="PERIPLASMIC SIGNAL SENSOR AND SIGMA FACTOR ACTIVATOR FECR-RELATED"/>
    <property type="match status" value="1"/>
</dbReference>
<dbReference type="OrthoDB" id="1123467at2"/>
<evidence type="ECO:0000313" key="5">
    <source>
        <dbReference type="Proteomes" id="UP000266441"/>
    </source>
</evidence>
<dbReference type="RefSeq" id="WP_119351884.1">
    <property type="nucleotide sequence ID" value="NZ_QWET01000024.1"/>
</dbReference>